<dbReference type="EMBL" id="KV428005">
    <property type="protein sequence ID" value="KZT44042.1"/>
    <property type="molecule type" value="Genomic_DNA"/>
</dbReference>
<reference evidence="1 2" key="1">
    <citation type="journal article" date="2016" name="Mol. Biol. Evol.">
        <title>Comparative Genomics of Early-Diverging Mushroom-Forming Fungi Provides Insights into the Origins of Lignocellulose Decay Capabilities.</title>
        <authorList>
            <person name="Nagy L.G."/>
            <person name="Riley R."/>
            <person name="Tritt A."/>
            <person name="Adam C."/>
            <person name="Daum C."/>
            <person name="Floudas D."/>
            <person name="Sun H."/>
            <person name="Yadav J.S."/>
            <person name="Pangilinan J."/>
            <person name="Larsson K.H."/>
            <person name="Matsuura K."/>
            <person name="Barry K."/>
            <person name="Labutti K."/>
            <person name="Kuo R."/>
            <person name="Ohm R.A."/>
            <person name="Bhattacharya S.S."/>
            <person name="Shirouzu T."/>
            <person name="Yoshinaga Y."/>
            <person name="Martin F.M."/>
            <person name="Grigoriev I.V."/>
            <person name="Hibbett D.S."/>
        </authorList>
    </citation>
    <scope>NUCLEOTIDE SEQUENCE [LARGE SCALE GENOMIC DNA]</scope>
    <source>
        <strain evidence="1 2">HHB10207 ss-3</strain>
    </source>
</reference>
<name>A0A166ISZ5_9AGAM</name>
<evidence type="ECO:0008006" key="3">
    <source>
        <dbReference type="Google" id="ProtNLM"/>
    </source>
</evidence>
<dbReference type="Proteomes" id="UP000076798">
    <property type="component" value="Unassembled WGS sequence"/>
</dbReference>
<dbReference type="InterPro" id="IPR025638">
    <property type="entry name" value="DUF4336"/>
</dbReference>
<dbReference type="AlphaFoldDB" id="A0A166ISZ5"/>
<dbReference type="InterPro" id="IPR036866">
    <property type="entry name" value="RibonucZ/Hydroxyglut_hydro"/>
</dbReference>
<organism evidence="1 2">
    <name type="scientific">Sistotremastrum suecicum HHB10207 ss-3</name>
    <dbReference type="NCBI Taxonomy" id="1314776"/>
    <lineage>
        <taxon>Eukaryota</taxon>
        <taxon>Fungi</taxon>
        <taxon>Dikarya</taxon>
        <taxon>Basidiomycota</taxon>
        <taxon>Agaricomycotina</taxon>
        <taxon>Agaricomycetes</taxon>
        <taxon>Sistotremastrales</taxon>
        <taxon>Sistotremastraceae</taxon>
        <taxon>Sistotremastrum</taxon>
    </lineage>
</organism>
<sequence>MSAAETVIREVTRNVWTFSTPFARFGFFPIGGRSTAIKLRDGDIWVFASTPLNEPTKSKLDSIGAVKYLVAPDGVHHLYINEFKKAYPNAKVLGVEPLVEKKKKEGLIFDGVYGVDSADTKYGFEDEIKACYFSGHQNKDVAFMHNESKSLIVADLLFNLPPTEQYSQSSSSASLPFVGSLGPFGSVHKRLVSLVASDKAAMKKEATTVANWDFDRIIPCHGDVIETDGNKAWREAYKAFID</sequence>
<dbReference type="SUPFAM" id="SSF56281">
    <property type="entry name" value="Metallo-hydrolase/oxidoreductase"/>
    <property type="match status" value="1"/>
</dbReference>
<dbReference type="Gene3D" id="3.60.15.10">
    <property type="entry name" value="Ribonuclease Z/Hydroxyacylglutathione hydrolase-like"/>
    <property type="match status" value="1"/>
</dbReference>
<protein>
    <recommendedName>
        <fullName evidence="3">Metallo-hydrolase/oxidoreductase</fullName>
    </recommendedName>
</protein>
<dbReference type="Pfam" id="PF14234">
    <property type="entry name" value="DUF4336"/>
    <property type="match status" value="1"/>
</dbReference>
<evidence type="ECO:0000313" key="1">
    <source>
        <dbReference type="EMBL" id="KZT44042.1"/>
    </source>
</evidence>
<dbReference type="PANTHER" id="PTHR33835:SF1">
    <property type="entry name" value="METALLO-BETA-LACTAMASE DOMAIN-CONTAINING PROTEIN"/>
    <property type="match status" value="1"/>
</dbReference>
<dbReference type="PANTHER" id="PTHR33835">
    <property type="entry name" value="YALI0C07656P"/>
    <property type="match status" value="1"/>
</dbReference>
<proteinExistence type="predicted"/>
<accession>A0A166ISZ5</accession>
<dbReference type="OrthoDB" id="421671at2759"/>
<evidence type="ECO:0000313" key="2">
    <source>
        <dbReference type="Proteomes" id="UP000076798"/>
    </source>
</evidence>
<keyword evidence="2" id="KW-1185">Reference proteome</keyword>
<gene>
    <name evidence="1" type="ORF">SISSUDRAFT_1057048</name>
</gene>